<organism evidence="1 2">
    <name type="scientific">Corynascus novoguineensis</name>
    <dbReference type="NCBI Taxonomy" id="1126955"/>
    <lineage>
        <taxon>Eukaryota</taxon>
        <taxon>Fungi</taxon>
        <taxon>Dikarya</taxon>
        <taxon>Ascomycota</taxon>
        <taxon>Pezizomycotina</taxon>
        <taxon>Sordariomycetes</taxon>
        <taxon>Sordariomycetidae</taxon>
        <taxon>Sordariales</taxon>
        <taxon>Chaetomiaceae</taxon>
        <taxon>Corynascus</taxon>
    </lineage>
</organism>
<protein>
    <submittedName>
        <fullName evidence="1">Uncharacterized protein</fullName>
    </submittedName>
</protein>
<reference evidence="1" key="1">
    <citation type="journal article" date="2023" name="Mol. Phylogenet. Evol.">
        <title>Genome-scale phylogeny and comparative genomics of the fungal order Sordariales.</title>
        <authorList>
            <person name="Hensen N."/>
            <person name="Bonometti L."/>
            <person name="Westerberg I."/>
            <person name="Brannstrom I.O."/>
            <person name="Guillou S."/>
            <person name="Cros-Aarteil S."/>
            <person name="Calhoun S."/>
            <person name="Haridas S."/>
            <person name="Kuo A."/>
            <person name="Mondo S."/>
            <person name="Pangilinan J."/>
            <person name="Riley R."/>
            <person name="LaButti K."/>
            <person name="Andreopoulos B."/>
            <person name="Lipzen A."/>
            <person name="Chen C."/>
            <person name="Yan M."/>
            <person name="Daum C."/>
            <person name="Ng V."/>
            <person name="Clum A."/>
            <person name="Steindorff A."/>
            <person name="Ohm R.A."/>
            <person name="Martin F."/>
            <person name="Silar P."/>
            <person name="Natvig D.O."/>
            <person name="Lalanne C."/>
            <person name="Gautier V."/>
            <person name="Ament-Velasquez S.L."/>
            <person name="Kruys A."/>
            <person name="Hutchinson M.I."/>
            <person name="Powell A.J."/>
            <person name="Barry K."/>
            <person name="Miller A.N."/>
            <person name="Grigoriev I.V."/>
            <person name="Debuchy R."/>
            <person name="Gladieux P."/>
            <person name="Hiltunen Thoren M."/>
            <person name="Johannesson H."/>
        </authorList>
    </citation>
    <scope>NUCLEOTIDE SEQUENCE</scope>
    <source>
        <strain evidence="1">CBS 359.72</strain>
    </source>
</reference>
<gene>
    <name evidence="1" type="ORF">C7999DRAFT_40770</name>
</gene>
<accession>A0AAN7CTE8</accession>
<sequence>MNVQGYGLPTYSGYPAYLRAYLSATEPHPKDYYVHRRNFSLGSVSLSDERHPENMPCWFRTQSIGIDVALRNLNHEATASPMMLQELVQCFESDVEPLRPWVEEYTLDTVWRNKVKEKIFETRNKMKFDGNCKALKEASEDRYRIERQIWIAKKKKKVVFCDGILELAGRAASERLACKQLVTELVETNCLLNPRKHPWICKHEIAPSRHRQSPQPIGRPKA</sequence>
<name>A0AAN7CTE8_9PEZI</name>
<comment type="caution">
    <text evidence="1">The sequence shown here is derived from an EMBL/GenBank/DDBJ whole genome shotgun (WGS) entry which is preliminary data.</text>
</comment>
<reference evidence="1" key="2">
    <citation type="submission" date="2023-05" db="EMBL/GenBank/DDBJ databases">
        <authorList>
            <consortium name="Lawrence Berkeley National Laboratory"/>
            <person name="Steindorff A."/>
            <person name="Hensen N."/>
            <person name="Bonometti L."/>
            <person name="Westerberg I."/>
            <person name="Brannstrom I.O."/>
            <person name="Guillou S."/>
            <person name="Cros-Aarteil S."/>
            <person name="Calhoun S."/>
            <person name="Haridas S."/>
            <person name="Kuo A."/>
            <person name="Mondo S."/>
            <person name="Pangilinan J."/>
            <person name="Riley R."/>
            <person name="Labutti K."/>
            <person name="Andreopoulos B."/>
            <person name="Lipzen A."/>
            <person name="Chen C."/>
            <person name="Yanf M."/>
            <person name="Daum C."/>
            <person name="Ng V."/>
            <person name="Clum A."/>
            <person name="Ohm R."/>
            <person name="Martin F."/>
            <person name="Silar P."/>
            <person name="Natvig D."/>
            <person name="Lalanne C."/>
            <person name="Gautier V."/>
            <person name="Ament-Velasquez S.L."/>
            <person name="Kruys A."/>
            <person name="Hutchinson M.I."/>
            <person name="Powell A.J."/>
            <person name="Barry K."/>
            <person name="Miller A.N."/>
            <person name="Grigoriev I.V."/>
            <person name="Debuchy R."/>
            <person name="Gladieux P."/>
            <person name="Thoren M.H."/>
            <person name="Johannesson H."/>
        </authorList>
    </citation>
    <scope>NUCLEOTIDE SEQUENCE</scope>
    <source>
        <strain evidence="1">CBS 359.72</strain>
    </source>
</reference>
<dbReference type="AlphaFoldDB" id="A0AAN7CTE8"/>
<evidence type="ECO:0000313" key="1">
    <source>
        <dbReference type="EMBL" id="KAK4248019.1"/>
    </source>
</evidence>
<dbReference type="Proteomes" id="UP001303647">
    <property type="component" value="Unassembled WGS sequence"/>
</dbReference>
<dbReference type="EMBL" id="MU857644">
    <property type="protein sequence ID" value="KAK4248019.1"/>
    <property type="molecule type" value="Genomic_DNA"/>
</dbReference>
<proteinExistence type="predicted"/>
<keyword evidence="2" id="KW-1185">Reference proteome</keyword>
<evidence type="ECO:0000313" key="2">
    <source>
        <dbReference type="Proteomes" id="UP001303647"/>
    </source>
</evidence>